<keyword evidence="1" id="KW-0472">Membrane</keyword>
<evidence type="ECO:0008006" key="4">
    <source>
        <dbReference type="Google" id="ProtNLM"/>
    </source>
</evidence>
<gene>
    <name evidence="2" type="ORF">FHS49_000238</name>
</gene>
<protein>
    <recommendedName>
        <fullName evidence="4">Osmoprotectant transporter permease</fullName>
    </recommendedName>
</protein>
<dbReference type="Proteomes" id="UP000549617">
    <property type="component" value="Unassembled WGS sequence"/>
</dbReference>
<feature type="transmembrane region" description="Helical" evidence="1">
    <location>
        <begin position="64"/>
        <end position="88"/>
    </location>
</feature>
<dbReference type="RefSeq" id="WP_184014491.1">
    <property type="nucleotide sequence ID" value="NZ_JACIJC010000001.1"/>
</dbReference>
<keyword evidence="1" id="KW-0812">Transmembrane</keyword>
<evidence type="ECO:0000313" key="3">
    <source>
        <dbReference type="Proteomes" id="UP000549617"/>
    </source>
</evidence>
<reference evidence="2 3" key="1">
    <citation type="submission" date="2020-08" db="EMBL/GenBank/DDBJ databases">
        <title>Genomic Encyclopedia of Type Strains, Phase IV (KMG-IV): sequencing the most valuable type-strain genomes for metagenomic binning, comparative biology and taxonomic classification.</title>
        <authorList>
            <person name="Goeker M."/>
        </authorList>
    </citation>
    <scope>NUCLEOTIDE SEQUENCE [LARGE SCALE GENOMIC DNA]</scope>
    <source>
        <strain evidence="2 3">DSM 25079</strain>
    </source>
</reference>
<name>A0A7W9AEJ7_9SPHN</name>
<organism evidence="2 3">
    <name type="scientific">Sphingobium boeckii</name>
    <dbReference type="NCBI Taxonomy" id="1082345"/>
    <lineage>
        <taxon>Bacteria</taxon>
        <taxon>Pseudomonadati</taxon>
        <taxon>Pseudomonadota</taxon>
        <taxon>Alphaproteobacteria</taxon>
        <taxon>Sphingomonadales</taxon>
        <taxon>Sphingomonadaceae</taxon>
        <taxon>Sphingobium</taxon>
    </lineage>
</organism>
<keyword evidence="1" id="KW-1133">Transmembrane helix</keyword>
<comment type="caution">
    <text evidence="2">The sequence shown here is derived from an EMBL/GenBank/DDBJ whole genome shotgun (WGS) entry which is preliminary data.</text>
</comment>
<keyword evidence="3" id="KW-1185">Reference proteome</keyword>
<feature type="transmembrane region" description="Helical" evidence="1">
    <location>
        <begin position="38"/>
        <end position="57"/>
    </location>
</feature>
<sequence>MFLKLLFALNWIAAAVLLYFFGEGQIDGSISADNMALWLGMIFGVTAIIVGGHVLVAKGKRVAAGLLLSILALPVALYGLFILALIILQPNWH</sequence>
<dbReference type="AlphaFoldDB" id="A0A7W9AEJ7"/>
<evidence type="ECO:0000313" key="2">
    <source>
        <dbReference type="EMBL" id="MBB5684247.1"/>
    </source>
</evidence>
<evidence type="ECO:0000256" key="1">
    <source>
        <dbReference type="SAM" id="Phobius"/>
    </source>
</evidence>
<dbReference type="EMBL" id="JACIJC010000001">
    <property type="protein sequence ID" value="MBB5684247.1"/>
    <property type="molecule type" value="Genomic_DNA"/>
</dbReference>
<proteinExistence type="predicted"/>
<accession>A0A7W9AEJ7</accession>